<protein>
    <submittedName>
        <fullName evidence="1">DUF5016 domain-containing protein</fullName>
    </submittedName>
</protein>
<sequence length="668" mass="73351">MKKITTYLIAVAAAVAVISGCKKDEITESSVPEIVSLEIEGETVVPGTDIVFNFSGSDASTPLSTLEVSAMLGTDVVATASIRTQGNEANLVGQTFHIPFAANMEDGAVIGIRFELINVDGGSANTTRQLTIDRPEIPATIYMQSDGQTWPMAQDAENPYLYKTAADNGFENSLVATFATAEDIGQAEFIWGDSGESNVGAIIESGEAGINVQFAGMIVENYTFNVLTFEVGAEGKRLDISVNGVALEPEGTLLYAKVPFTKGAEFQITGLEDIESCYNRDLFSYQDGVLTFVGESGEYDVYYSTGNNYFTVLKLGAVAPECWWLRGHGFVQSVQWNPDYDNIDSWETGDVTNTGYATKISDNEYQITLYLSNTHIWGSFEIEIYSDMSGALDEIDKLEINSVEGDVTGIEASPSNGLVSSDTGFEPGYYRIVINSSDGTATFTRLSEYHGPQSSGAVLGGEPLTIEGDCWYGEVQFTKGEQVSFSGFDNMEDAYNRDFFSYENGTLTFLRESGMWNVRYYPECNYIWVYNYDLAAPDCLYILGNGKFSAPAWYNSFGASGDFFYSYDVPYCCIAPSIGENTWQATMYLSSDNDYKDIGLEIYTDRDWGKNYLLQENSISGPDSEGFIVRDPGLETSNINSPDALGYYRFTFTAQDGTLFVDIEKIAD</sequence>
<reference evidence="1" key="1">
    <citation type="submission" date="2020-10" db="EMBL/GenBank/DDBJ databases">
        <authorList>
            <person name="Gilroy R."/>
        </authorList>
    </citation>
    <scope>NUCLEOTIDE SEQUENCE</scope>
    <source>
        <strain evidence="1">B1-13419</strain>
    </source>
</reference>
<comment type="caution">
    <text evidence="1">The sequence shown here is derived from an EMBL/GenBank/DDBJ whole genome shotgun (WGS) entry which is preliminary data.</text>
</comment>
<reference evidence="1" key="2">
    <citation type="journal article" date="2021" name="PeerJ">
        <title>Extensive microbial diversity within the chicken gut microbiome revealed by metagenomics and culture.</title>
        <authorList>
            <person name="Gilroy R."/>
            <person name="Ravi A."/>
            <person name="Getino M."/>
            <person name="Pursley I."/>
            <person name="Horton D.L."/>
            <person name="Alikhan N.F."/>
            <person name="Baker D."/>
            <person name="Gharbi K."/>
            <person name="Hall N."/>
            <person name="Watson M."/>
            <person name="Adriaenssens E.M."/>
            <person name="Foster-Nyarko E."/>
            <person name="Jarju S."/>
            <person name="Secka A."/>
            <person name="Antonio M."/>
            <person name="Oren A."/>
            <person name="Chaudhuri R.R."/>
            <person name="La Ragione R."/>
            <person name="Hildebrand F."/>
            <person name="Pallen M.J."/>
        </authorList>
    </citation>
    <scope>NUCLEOTIDE SEQUENCE</scope>
    <source>
        <strain evidence="1">B1-13419</strain>
    </source>
</reference>
<evidence type="ECO:0000313" key="2">
    <source>
        <dbReference type="Proteomes" id="UP000823757"/>
    </source>
</evidence>
<dbReference type="EMBL" id="JADIMD010000059">
    <property type="protein sequence ID" value="MBO8474488.1"/>
    <property type="molecule type" value="Genomic_DNA"/>
</dbReference>
<name>A0A9D9IKN9_9BACT</name>
<proteinExistence type="predicted"/>
<dbReference type="PROSITE" id="PS51257">
    <property type="entry name" value="PROKAR_LIPOPROTEIN"/>
    <property type="match status" value="1"/>
</dbReference>
<dbReference type="Proteomes" id="UP000823757">
    <property type="component" value="Unassembled WGS sequence"/>
</dbReference>
<organism evidence="1 2">
    <name type="scientific">Candidatus Cryptobacteroides faecigallinarum</name>
    <dbReference type="NCBI Taxonomy" id="2840763"/>
    <lineage>
        <taxon>Bacteria</taxon>
        <taxon>Pseudomonadati</taxon>
        <taxon>Bacteroidota</taxon>
        <taxon>Bacteroidia</taxon>
        <taxon>Bacteroidales</taxon>
        <taxon>Candidatus Cryptobacteroides</taxon>
    </lineage>
</organism>
<evidence type="ECO:0000313" key="1">
    <source>
        <dbReference type="EMBL" id="MBO8474488.1"/>
    </source>
</evidence>
<dbReference type="AlphaFoldDB" id="A0A9D9IKN9"/>
<accession>A0A9D9IKN9</accession>
<gene>
    <name evidence="1" type="ORF">IAB91_04245</name>
</gene>